<dbReference type="Pfam" id="PF03250">
    <property type="entry name" value="Tropomodulin"/>
    <property type="match status" value="1"/>
</dbReference>
<organism evidence="3 4">
    <name type="scientific">Xenoophorus captivus</name>
    <dbReference type="NCBI Taxonomy" id="1517983"/>
    <lineage>
        <taxon>Eukaryota</taxon>
        <taxon>Metazoa</taxon>
        <taxon>Chordata</taxon>
        <taxon>Craniata</taxon>
        <taxon>Vertebrata</taxon>
        <taxon>Euteleostomi</taxon>
        <taxon>Actinopterygii</taxon>
        <taxon>Neopterygii</taxon>
        <taxon>Teleostei</taxon>
        <taxon>Neoteleostei</taxon>
        <taxon>Acanthomorphata</taxon>
        <taxon>Ovalentaria</taxon>
        <taxon>Atherinomorphae</taxon>
        <taxon>Cyprinodontiformes</taxon>
        <taxon>Goodeidae</taxon>
        <taxon>Xenoophorus</taxon>
    </lineage>
</organism>
<protein>
    <submittedName>
        <fullName evidence="3">Tropomodulin-4</fullName>
    </submittedName>
</protein>
<dbReference type="PANTHER" id="PTHR10901">
    <property type="entry name" value="TROPOMODULIN"/>
    <property type="match status" value="1"/>
</dbReference>
<proteinExistence type="predicted"/>
<dbReference type="Proteomes" id="UP001434883">
    <property type="component" value="Unassembled WGS sequence"/>
</dbReference>
<comment type="subcellular location">
    <subcellularLocation>
        <location evidence="1">Cytoplasm</location>
    </subcellularLocation>
</comment>
<name>A0ABV0QSL4_9TELE</name>
<dbReference type="EMBL" id="JAHRIN010020715">
    <property type="protein sequence ID" value="MEQ2198800.1"/>
    <property type="molecule type" value="Genomic_DNA"/>
</dbReference>
<dbReference type="InterPro" id="IPR004934">
    <property type="entry name" value="TMOD"/>
</dbReference>
<keyword evidence="2" id="KW-0963">Cytoplasm</keyword>
<dbReference type="PANTHER" id="PTHR10901:SF9">
    <property type="entry name" value="TROPOMODULIN-4"/>
    <property type="match status" value="1"/>
</dbReference>
<reference evidence="3 4" key="1">
    <citation type="submission" date="2021-06" db="EMBL/GenBank/DDBJ databases">
        <authorList>
            <person name="Palmer J.M."/>
        </authorList>
    </citation>
    <scope>NUCLEOTIDE SEQUENCE [LARGE SCALE GENOMIC DNA]</scope>
    <source>
        <strain evidence="3 4">XC_2019</strain>
        <tissue evidence="3">Muscle</tissue>
    </source>
</reference>
<accession>A0ABV0QSL4</accession>
<keyword evidence="4" id="KW-1185">Reference proteome</keyword>
<evidence type="ECO:0000313" key="3">
    <source>
        <dbReference type="EMBL" id="MEQ2198800.1"/>
    </source>
</evidence>
<evidence type="ECO:0000313" key="4">
    <source>
        <dbReference type="Proteomes" id="UP001434883"/>
    </source>
</evidence>
<sequence length="110" mass="12631">MSDPRNIDEDAILKGLSPEELEQLECELQEMDPENAMLPAGMRQRDQTKKSPTGAFDRDALMQHLEKQALEHPDREDLVPFTGQKKGRKGQFLRTLHALLKKMLIVCFEL</sequence>
<gene>
    <name evidence="3" type="primary">TMOD4_2</name>
    <name evidence="3" type="ORF">XENOCAPTIV_018599</name>
</gene>
<evidence type="ECO:0000256" key="1">
    <source>
        <dbReference type="ARBA" id="ARBA00004496"/>
    </source>
</evidence>
<evidence type="ECO:0000256" key="2">
    <source>
        <dbReference type="ARBA" id="ARBA00022490"/>
    </source>
</evidence>
<comment type="caution">
    <text evidence="3">The sequence shown here is derived from an EMBL/GenBank/DDBJ whole genome shotgun (WGS) entry which is preliminary data.</text>
</comment>